<dbReference type="AlphaFoldDB" id="A0A365Y063"/>
<accession>A0A365Y063</accession>
<protein>
    <submittedName>
        <fullName evidence="1">DUF4440 domain-containing protein</fullName>
    </submittedName>
</protein>
<name>A0A365Y063_9BACT</name>
<organism evidence="1 2">
    <name type="scientific">Chitinophaga flava</name>
    <dbReference type="NCBI Taxonomy" id="2259036"/>
    <lineage>
        <taxon>Bacteria</taxon>
        <taxon>Pseudomonadati</taxon>
        <taxon>Bacteroidota</taxon>
        <taxon>Chitinophagia</taxon>
        <taxon>Chitinophagales</taxon>
        <taxon>Chitinophagaceae</taxon>
        <taxon>Chitinophaga</taxon>
    </lineage>
</organism>
<dbReference type="OrthoDB" id="674363at2"/>
<dbReference type="Gene3D" id="3.10.450.50">
    <property type="match status" value="1"/>
</dbReference>
<comment type="caution">
    <text evidence="1">The sequence shown here is derived from an EMBL/GenBank/DDBJ whole genome shotgun (WGS) entry which is preliminary data.</text>
</comment>
<dbReference type="Proteomes" id="UP000253410">
    <property type="component" value="Unassembled WGS sequence"/>
</dbReference>
<dbReference type="InterPro" id="IPR032710">
    <property type="entry name" value="NTF2-like_dom_sf"/>
</dbReference>
<dbReference type="SUPFAM" id="SSF54427">
    <property type="entry name" value="NTF2-like"/>
    <property type="match status" value="1"/>
</dbReference>
<evidence type="ECO:0000313" key="1">
    <source>
        <dbReference type="EMBL" id="RBL91989.1"/>
    </source>
</evidence>
<proteinExistence type="predicted"/>
<sequence length="100" mass="10895">MIDAYYEKNAVIAESPGKTAQGATLKSALEPYFALNGKISGATRHTLINEDIALFILDWAVDYTDEKGNPAKYSGTSTDVVRKGADGIWCCMIDNPHNIK</sequence>
<dbReference type="RefSeq" id="WP_113614592.1">
    <property type="nucleotide sequence ID" value="NZ_QFFJ01000001.1"/>
</dbReference>
<reference evidence="1 2" key="1">
    <citation type="submission" date="2018-05" db="EMBL/GenBank/DDBJ databases">
        <title>Chitinophaga sp. K3CV102501T nov., isolated from isolated from a monsoon evergreen broad-leaved forest soil.</title>
        <authorList>
            <person name="Lv Y."/>
        </authorList>
    </citation>
    <scope>NUCLEOTIDE SEQUENCE [LARGE SCALE GENOMIC DNA]</scope>
    <source>
        <strain evidence="1 2">GDMCC 1.1325</strain>
    </source>
</reference>
<keyword evidence="2" id="KW-1185">Reference proteome</keyword>
<dbReference type="EMBL" id="QFFJ01000001">
    <property type="protein sequence ID" value="RBL91989.1"/>
    <property type="molecule type" value="Genomic_DNA"/>
</dbReference>
<evidence type="ECO:0000313" key="2">
    <source>
        <dbReference type="Proteomes" id="UP000253410"/>
    </source>
</evidence>
<gene>
    <name evidence="1" type="ORF">DF182_05160</name>
</gene>